<dbReference type="AlphaFoldDB" id="C9LYJ6"/>
<dbReference type="EMBL" id="ACKP02000054">
    <property type="protein sequence ID" value="EEX76062.1"/>
    <property type="molecule type" value="Genomic_DNA"/>
</dbReference>
<name>C9LYJ6_SELS3</name>
<evidence type="ECO:0000313" key="1">
    <source>
        <dbReference type="EMBL" id="EEX76062.1"/>
    </source>
</evidence>
<organism evidence="1 2">
    <name type="scientific">Selenomonas sputigena (strain ATCC 35185 / DSM 20758 / CCUG 44933 / VPI D19B-28)</name>
    <dbReference type="NCBI Taxonomy" id="546271"/>
    <lineage>
        <taxon>Bacteria</taxon>
        <taxon>Bacillati</taxon>
        <taxon>Bacillota</taxon>
        <taxon>Negativicutes</taxon>
        <taxon>Selenomonadales</taxon>
        <taxon>Selenomonadaceae</taxon>
        <taxon>Selenomonas</taxon>
    </lineage>
</organism>
<accession>C9LYJ6</accession>
<dbReference type="Proteomes" id="UP000003505">
    <property type="component" value="Unassembled WGS sequence"/>
</dbReference>
<proteinExistence type="predicted"/>
<gene>
    <name evidence="1" type="ORF">SELSPUOL_02557</name>
</gene>
<sequence length="64" mass="7184">MLFVVMMASKRKNIIAFGYCQEMAAGVSQSSSDSIFSRRNCFGVQNGHCLYAIVDGRRDYLNLI</sequence>
<protein>
    <submittedName>
        <fullName evidence="1">Uncharacterized protein</fullName>
    </submittedName>
</protein>
<comment type="caution">
    <text evidence="1">The sequence shown here is derived from an EMBL/GenBank/DDBJ whole genome shotgun (WGS) entry which is preliminary data.</text>
</comment>
<reference evidence="1 2" key="1">
    <citation type="submission" date="2009-09" db="EMBL/GenBank/DDBJ databases">
        <authorList>
            <person name="Weinstock G."/>
            <person name="Sodergren E."/>
            <person name="Clifton S."/>
            <person name="Fulton L."/>
            <person name="Fulton B."/>
            <person name="Courtney L."/>
            <person name="Fronick C."/>
            <person name="Harrison M."/>
            <person name="Strong C."/>
            <person name="Farmer C."/>
            <person name="Delahaunty K."/>
            <person name="Markovic C."/>
            <person name="Hall O."/>
            <person name="Minx P."/>
            <person name="Tomlinson C."/>
            <person name="Mitreva M."/>
            <person name="Nelson J."/>
            <person name="Hou S."/>
            <person name="Wollam A."/>
            <person name="Pepin K.H."/>
            <person name="Johnson M."/>
            <person name="Bhonagiri V."/>
            <person name="Nash W.E."/>
            <person name="Warren W."/>
            <person name="Chinwalla A."/>
            <person name="Mardis E.R."/>
            <person name="Wilson R.K."/>
        </authorList>
    </citation>
    <scope>NUCLEOTIDE SEQUENCE [LARGE SCALE GENOMIC DNA]</scope>
    <source>
        <strain evidence="2">ATCC 35185 / DSM 20758 / VPI D19B-28</strain>
    </source>
</reference>
<evidence type="ECO:0000313" key="2">
    <source>
        <dbReference type="Proteomes" id="UP000003505"/>
    </source>
</evidence>